<dbReference type="SUPFAM" id="SSF160214">
    <property type="entry name" value="FlaG-like"/>
    <property type="match status" value="1"/>
</dbReference>
<dbReference type="PANTHER" id="PTHR37166:SF1">
    <property type="entry name" value="PROTEIN FLAG"/>
    <property type="match status" value="1"/>
</dbReference>
<dbReference type="EMBL" id="FOOX01000001">
    <property type="protein sequence ID" value="SFF95742.1"/>
    <property type="molecule type" value="Genomic_DNA"/>
</dbReference>
<dbReference type="STRING" id="341036.SAMN05660649_00197"/>
<dbReference type="InterPro" id="IPR035924">
    <property type="entry name" value="FlaG-like_sf"/>
</dbReference>
<dbReference type="RefSeq" id="WP_238456259.1">
    <property type="nucleotide sequence ID" value="NZ_FOOX01000001.1"/>
</dbReference>
<evidence type="ECO:0000313" key="1">
    <source>
        <dbReference type="EMBL" id="SFF95742.1"/>
    </source>
</evidence>
<keyword evidence="1" id="KW-0966">Cell projection</keyword>
<gene>
    <name evidence="1" type="ORF">SAMN05660649_00197</name>
</gene>
<keyword evidence="1" id="KW-0282">Flagellum</keyword>
<dbReference type="Pfam" id="PF03646">
    <property type="entry name" value="FlaG"/>
    <property type="match status" value="1"/>
</dbReference>
<name>A0A1I2MW96_9FIRM</name>
<dbReference type="Proteomes" id="UP000199337">
    <property type="component" value="Unassembled WGS sequence"/>
</dbReference>
<dbReference type="PANTHER" id="PTHR37166">
    <property type="entry name" value="PROTEIN FLAG"/>
    <property type="match status" value="1"/>
</dbReference>
<keyword evidence="2" id="KW-1185">Reference proteome</keyword>
<dbReference type="AlphaFoldDB" id="A0A1I2MW96"/>
<keyword evidence="1" id="KW-0969">Cilium</keyword>
<evidence type="ECO:0000313" key="2">
    <source>
        <dbReference type="Proteomes" id="UP000199337"/>
    </source>
</evidence>
<dbReference type="Gene3D" id="3.30.160.170">
    <property type="entry name" value="FlaG-like"/>
    <property type="match status" value="1"/>
</dbReference>
<proteinExistence type="predicted"/>
<reference evidence="2" key="1">
    <citation type="submission" date="2016-10" db="EMBL/GenBank/DDBJ databases">
        <authorList>
            <person name="Varghese N."/>
            <person name="Submissions S."/>
        </authorList>
    </citation>
    <scope>NUCLEOTIDE SEQUENCE [LARGE SCALE GENOMIC DNA]</scope>
    <source>
        <strain evidence="2">DSM 17038</strain>
    </source>
</reference>
<sequence>MKVSGVDQLARVGLDNYVARSQDIITAKEITKTDESLREDEQKQQCTPQQLNQSIEVLNKTMETYKTNVRFELHEKSGEYMVKVLNETDGTVIREIPPKKVLDMVAYFKEKLGIIIDKLI</sequence>
<protein>
    <submittedName>
        <fullName evidence="1">Flagellar protein FlaG</fullName>
    </submittedName>
</protein>
<accession>A0A1I2MW96</accession>
<dbReference type="InterPro" id="IPR005186">
    <property type="entry name" value="FlaG"/>
</dbReference>
<organism evidence="1 2">
    <name type="scientific">Desulfotruncus arcticus DSM 17038</name>
    <dbReference type="NCBI Taxonomy" id="1121424"/>
    <lineage>
        <taxon>Bacteria</taxon>
        <taxon>Bacillati</taxon>
        <taxon>Bacillota</taxon>
        <taxon>Clostridia</taxon>
        <taxon>Eubacteriales</taxon>
        <taxon>Desulfallaceae</taxon>
        <taxon>Desulfotruncus</taxon>
    </lineage>
</organism>